<dbReference type="InParanoid" id="D8SM94"/>
<dbReference type="InterPro" id="IPR044706">
    <property type="entry name" value="AUG5_plant"/>
</dbReference>
<dbReference type="KEGG" id="smo:SELMODRAFT_120434"/>
<gene>
    <name evidence="1" type="ORF">SELMODRAFT_120434</name>
</gene>
<protein>
    <submittedName>
        <fullName evidence="1">Uncharacterized protein</fullName>
    </submittedName>
</protein>
<name>D8SM94_SELML</name>
<dbReference type="STRING" id="88036.D8SM94"/>
<dbReference type="Pfam" id="PF14817">
    <property type="entry name" value="HAUS5"/>
    <property type="match status" value="1"/>
</dbReference>
<sequence>MATEEALNEAVGISSMLGPEAIAAAERNADMVAARAGAGDPSAMASICRIAAASQYSQGAEAQDAGMIAIVEALRFCLKPCSSPASLLENLARSINLVQTLRDLVGSGRALLTAANISRPDYEKTANACAETTREQELVALEEWLPSLKHAVLEADKCLEDCHRVRGLVNELWEQPAATAVAWITVDGQNAAAWFRSRAPKREAAAVPYNPMKVQYSCHVSIKNRYCGIFANLAHQN</sequence>
<evidence type="ECO:0000313" key="2">
    <source>
        <dbReference type="Proteomes" id="UP000001514"/>
    </source>
</evidence>
<dbReference type="eggNOG" id="ENOG502QRA2">
    <property type="taxonomic scope" value="Eukaryota"/>
</dbReference>
<reference evidence="1 2" key="1">
    <citation type="journal article" date="2011" name="Science">
        <title>The Selaginella genome identifies genetic changes associated with the evolution of vascular plants.</title>
        <authorList>
            <person name="Banks J.A."/>
            <person name="Nishiyama T."/>
            <person name="Hasebe M."/>
            <person name="Bowman J.L."/>
            <person name="Gribskov M."/>
            <person name="dePamphilis C."/>
            <person name="Albert V.A."/>
            <person name="Aono N."/>
            <person name="Aoyama T."/>
            <person name="Ambrose B.A."/>
            <person name="Ashton N.W."/>
            <person name="Axtell M.J."/>
            <person name="Barker E."/>
            <person name="Barker M.S."/>
            <person name="Bennetzen J.L."/>
            <person name="Bonawitz N.D."/>
            <person name="Chapple C."/>
            <person name="Cheng C."/>
            <person name="Correa L.G."/>
            <person name="Dacre M."/>
            <person name="DeBarry J."/>
            <person name="Dreyer I."/>
            <person name="Elias M."/>
            <person name="Engstrom E.M."/>
            <person name="Estelle M."/>
            <person name="Feng L."/>
            <person name="Finet C."/>
            <person name="Floyd S.K."/>
            <person name="Frommer W.B."/>
            <person name="Fujita T."/>
            <person name="Gramzow L."/>
            <person name="Gutensohn M."/>
            <person name="Harholt J."/>
            <person name="Hattori M."/>
            <person name="Heyl A."/>
            <person name="Hirai T."/>
            <person name="Hiwatashi Y."/>
            <person name="Ishikawa M."/>
            <person name="Iwata M."/>
            <person name="Karol K.G."/>
            <person name="Koehler B."/>
            <person name="Kolukisaoglu U."/>
            <person name="Kubo M."/>
            <person name="Kurata T."/>
            <person name="Lalonde S."/>
            <person name="Li K."/>
            <person name="Li Y."/>
            <person name="Litt A."/>
            <person name="Lyons E."/>
            <person name="Manning G."/>
            <person name="Maruyama T."/>
            <person name="Michael T.P."/>
            <person name="Mikami K."/>
            <person name="Miyazaki S."/>
            <person name="Morinaga S."/>
            <person name="Murata T."/>
            <person name="Mueller-Roeber B."/>
            <person name="Nelson D.R."/>
            <person name="Obara M."/>
            <person name="Oguri Y."/>
            <person name="Olmstead R.G."/>
            <person name="Onodera N."/>
            <person name="Petersen B.L."/>
            <person name="Pils B."/>
            <person name="Prigge M."/>
            <person name="Rensing S.A."/>
            <person name="Riano-Pachon D.M."/>
            <person name="Roberts A.W."/>
            <person name="Sato Y."/>
            <person name="Scheller H.V."/>
            <person name="Schulz B."/>
            <person name="Schulz C."/>
            <person name="Shakirov E.V."/>
            <person name="Shibagaki N."/>
            <person name="Shinohara N."/>
            <person name="Shippen D.E."/>
            <person name="Soerensen I."/>
            <person name="Sotooka R."/>
            <person name="Sugimoto N."/>
            <person name="Sugita M."/>
            <person name="Sumikawa N."/>
            <person name="Tanurdzic M."/>
            <person name="Theissen G."/>
            <person name="Ulvskov P."/>
            <person name="Wakazuki S."/>
            <person name="Weng J.K."/>
            <person name="Willats W.W."/>
            <person name="Wipf D."/>
            <person name="Wolf P.G."/>
            <person name="Yang L."/>
            <person name="Zimmer A.D."/>
            <person name="Zhu Q."/>
            <person name="Mitros T."/>
            <person name="Hellsten U."/>
            <person name="Loque D."/>
            <person name="Otillar R."/>
            <person name="Salamov A."/>
            <person name="Schmutz J."/>
            <person name="Shapiro H."/>
            <person name="Lindquist E."/>
            <person name="Lucas S."/>
            <person name="Rokhsar D."/>
            <person name="Grigoriev I.V."/>
        </authorList>
    </citation>
    <scope>NUCLEOTIDE SEQUENCE [LARGE SCALE GENOMIC DNA]</scope>
</reference>
<dbReference type="GO" id="GO:0005876">
    <property type="term" value="C:spindle microtubule"/>
    <property type="evidence" value="ECO:0007669"/>
    <property type="project" value="InterPro"/>
</dbReference>
<keyword evidence="2" id="KW-1185">Reference proteome</keyword>
<proteinExistence type="predicted"/>
<dbReference type="PANTHER" id="PTHR34968:SF1">
    <property type="entry name" value="AUGMIN SUBUNIT 5"/>
    <property type="match status" value="1"/>
</dbReference>
<evidence type="ECO:0000313" key="1">
    <source>
        <dbReference type="EMBL" id="EFJ14451.1"/>
    </source>
</evidence>
<organism evidence="2">
    <name type="scientific">Selaginella moellendorffii</name>
    <name type="common">Spikemoss</name>
    <dbReference type="NCBI Taxonomy" id="88036"/>
    <lineage>
        <taxon>Eukaryota</taxon>
        <taxon>Viridiplantae</taxon>
        <taxon>Streptophyta</taxon>
        <taxon>Embryophyta</taxon>
        <taxon>Tracheophyta</taxon>
        <taxon>Lycopodiopsida</taxon>
        <taxon>Selaginellales</taxon>
        <taxon>Selaginellaceae</taxon>
        <taxon>Selaginella</taxon>
    </lineage>
</organism>
<dbReference type="OMA" id="HCLNEEC"/>
<dbReference type="PANTHER" id="PTHR34968">
    <property type="entry name" value="AUGMIN SUBUNIT 5"/>
    <property type="match status" value="1"/>
</dbReference>
<dbReference type="GO" id="GO:0051225">
    <property type="term" value="P:spindle assembly"/>
    <property type="evidence" value="ECO:0007669"/>
    <property type="project" value="InterPro"/>
</dbReference>
<dbReference type="AlphaFoldDB" id="D8SM94"/>
<accession>D8SM94</accession>
<dbReference type="Proteomes" id="UP000001514">
    <property type="component" value="Unassembled WGS sequence"/>
</dbReference>
<dbReference type="GO" id="GO:0070652">
    <property type="term" value="C:HAUS complex"/>
    <property type="evidence" value="ECO:0007669"/>
    <property type="project" value="InterPro"/>
</dbReference>
<dbReference type="Gramene" id="EFJ14451">
    <property type="protein sequence ID" value="EFJ14451"/>
    <property type="gene ID" value="SELMODRAFT_120434"/>
</dbReference>
<dbReference type="InterPro" id="IPR029131">
    <property type="entry name" value="HAUS5"/>
</dbReference>
<dbReference type="HOGENOM" id="CLU_1172373_0_0_1"/>
<dbReference type="EMBL" id="GL377627">
    <property type="protein sequence ID" value="EFJ14451.1"/>
    <property type="molecule type" value="Genomic_DNA"/>
</dbReference>